<evidence type="ECO:0000313" key="2">
    <source>
        <dbReference type="EMBL" id="CAD9874000.1"/>
    </source>
</evidence>
<sequence length="637" mass="72273">MDLNSAKEMLVEHMESMRNWPRWKSLVAFGFLCIAIGCLLRVPVLNENTLTNLAAQDGRSLFMNYGASPMGANRPPPLAPPPQQGPPAGSKSDYDYMSFRHPPVPQTYRKPPGNFKSYTVDLFSHPKVQDAFRLAKDHVINACYGPYENIDVFINEDLIEKDLLNGKGYNAFGLDCRNELANPLIAFILVMDMYGNIINVHNPPIRAESVVMFSTDTVLFSCIGGRGVYLWNWMTDEVHKMPFVADAHTVQFSYQQNRYFGLYLDDSAADMSRFDPTVAVSYDADTGRLGWQFEPEYSHINWLSVEGKYAYLSLRSYGCLQKVDMETNEVIWTLGGRASTVDIWDINDNYYSPQTKMRNSYKPHATESLFGAWQHQHHFDRLDDRFYGLFDNNVCPHGWCDETGSRMVLLLMDEANLAAAEVFSFDTGDQSRIYGTSILTPSGNVVGNSYHEYVYPSSEDRQYHVNLWEITPDNEIAWRVGIRGMNPWNPDDQQNEYCHAKTPGVEPPTGWLVYDVERFYTSPVVSQPCQTQNMYSGSTAIRFLPFNTIRTTDDLPGAAFLFDAGSQGAPISQTNFMFPRAWVPRPVEVDVPPNKMNSPLDLLIMNGWQEGTPVAVGMVNQLPYCEQIEAMGYRTFV</sequence>
<protein>
    <submittedName>
        <fullName evidence="2">Uncharacterized protein</fullName>
    </submittedName>
</protein>
<accession>A0A7S2V685</accession>
<evidence type="ECO:0000256" key="1">
    <source>
        <dbReference type="SAM" id="MobiDB-lite"/>
    </source>
</evidence>
<reference evidence="2" key="1">
    <citation type="submission" date="2021-01" db="EMBL/GenBank/DDBJ databases">
        <authorList>
            <person name="Corre E."/>
            <person name="Pelletier E."/>
            <person name="Niang G."/>
            <person name="Scheremetjew M."/>
            <person name="Finn R."/>
            <person name="Kale V."/>
            <person name="Holt S."/>
            <person name="Cochrane G."/>
            <person name="Meng A."/>
            <person name="Brown T."/>
            <person name="Cohen L."/>
        </authorList>
    </citation>
    <scope>NUCLEOTIDE SEQUENCE</scope>
    <source>
        <strain evidence="2">CCMP1661</strain>
    </source>
</reference>
<dbReference type="InterPro" id="IPR011047">
    <property type="entry name" value="Quinoprotein_ADH-like_sf"/>
</dbReference>
<feature type="region of interest" description="Disordered" evidence="1">
    <location>
        <begin position="72"/>
        <end position="92"/>
    </location>
</feature>
<proteinExistence type="predicted"/>
<gene>
    <name evidence="2" type="ORF">FJAP1339_LOCUS11561</name>
</gene>
<feature type="compositionally biased region" description="Pro residues" evidence="1">
    <location>
        <begin position="74"/>
        <end position="85"/>
    </location>
</feature>
<dbReference type="AlphaFoldDB" id="A0A7S2V685"/>
<dbReference type="SUPFAM" id="SSF50998">
    <property type="entry name" value="Quinoprotein alcohol dehydrogenase-like"/>
    <property type="match status" value="1"/>
</dbReference>
<organism evidence="2">
    <name type="scientific">Fibrocapsa japonica</name>
    <dbReference type="NCBI Taxonomy" id="94617"/>
    <lineage>
        <taxon>Eukaryota</taxon>
        <taxon>Sar</taxon>
        <taxon>Stramenopiles</taxon>
        <taxon>Ochrophyta</taxon>
        <taxon>Raphidophyceae</taxon>
        <taxon>Chattonellales</taxon>
        <taxon>Chattonellaceae</taxon>
        <taxon>Fibrocapsa</taxon>
    </lineage>
</organism>
<dbReference type="EMBL" id="HBHR01022596">
    <property type="protein sequence ID" value="CAD9874000.1"/>
    <property type="molecule type" value="Transcribed_RNA"/>
</dbReference>
<name>A0A7S2V685_9STRA</name>